<protein>
    <submittedName>
        <fullName evidence="2">Uncharacterized protein</fullName>
    </submittedName>
</protein>
<gene>
    <name evidence="2" type="ORF">pdam_00009981</name>
</gene>
<evidence type="ECO:0000313" key="3">
    <source>
        <dbReference type="Proteomes" id="UP000275408"/>
    </source>
</evidence>
<keyword evidence="1" id="KW-0175">Coiled coil</keyword>
<reference evidence="2 3" key="1">
    <citation type="journal article" date="2018" name="Sci. Rep.">
        <title>Comparative analysis of the Pocillopora damicornis genome highlights role of immune system in coral evolution.</title>
        <authorList>
            <person name="Cunning R."/>
            <person name="Bay R.A."/>
            <person name="Gillette P."/>
            <person name="Baker A.C."/>
            <person name="Traylor-Knowles N."/>
        </authorList>
    </citation>
    <scope>NUCLEOTIDE SEQUENCE [LARGE SCALE GENOMIC DNA]</scope>
    <source>
        <strain evidence="2">RSMAS</strain>
        <tissue evidence="2">Whole animal</tissue>
    </source>
</reference>
<accession>A0A3M6V0I4</accession>
<feature type="coiled-coil region" evidence="1">
    <location>
        <begin position="79"/>
        <end position="106"/>
    </location>
</feature>
<evidence type="ECO:0000313" key="2">
    <source>
        <dbReference type="EMBL" id="RMX59058.1"/>
    </source>
</evidence>
<keyword evidence="3" id="KW-1185">Reference proteome</keyword>
<organism evidence="2 3">
    <name type="scientific">Pocillopora damicornis</name>
    <name type="common">Cauliflower coral</name>
    <name type="synonym">Millepora damicornis</name>
    <dbReference type="NCBI Taxonomy" id="46731"/>
    <lineage>
        <taxon>Eukaryota</taxon>
        <taxon>Metazoa</taxon>
        <taxon>Cnidaria</taxon>
        <taxon>Anthozoa</taxon>
        <taxon>Hexacorallia</taxon>
        <taxon>Scleractinia</taxon>
        <taxon>Astrocoeniina</taxon>
        <taxon>Pocilloporidae</taxon>
        <taxon>Pocillopora</taxon>
    </lineage>
</organism>
<dbReference type="EMBL" id="RCHS01000400">
    <property type="protein sequence ID" value="RMX59058.1"/>
    <property type="molecule type" value="Genomic_DNA"/>
</dbReference>
<proteinExistence type="predicted"/>
<name>A0A3M6V0I4_POCDA</name>
<dbReference type="AlphaFoldDB" id="A0A3M6V0I4"/>
<sequence>MVDEELKKKRTTLEKEKALLDEFEPPLVNQLKTYRIALKAHVRALQALGIKSALFGKLLIPLFMGTLPPDMRLKISRVADQTEWELRKFKKTLKSAKLKYDELLSAVECVLNSRALKYVSSDVRRNPLRLLIF</sequence>
<evidence type="ECO:0000256" key="1">
    <source>
        <dbReference type="SAM" id="Coils"/>
    </source>
</evidence>
<comment type="caution">
    <text evidence="2">The sequence shown here is derived from an EMBL/GenBank/DDBJ whole genome shotgun (WGS) entry which is preliminary data.</text>
</comment>
<dbReference type="Proteomes" id="UP000275408">
    <property type="component" value="Unassembled WGS sequence"/>
</dbReference>